<keyword evidence="2" id="KW-1185">Reference proteome</keyword>
<dbReference type="OrthoDB" id="7605293at2"/>
<comment type="caution">
    <text evidence="1">The sequence shown here is derived from an EMBL/GenBank/DDBJ whole genome shotgun (WGS) entry which is preliminary data.</text>
</comment>
<organism evidence="1 2">
    <name type="scientific">Alteraurantiacibacter buctensis</name>
    <dbReference type="NCBI Taxonomy" id="1503981"/>
    <lineage>
        <taxon>Bacteria</taxon>
        <taxon>Pseudomonadati</taxon>
        <taxon>Pseudomonadota</taxon>
        <taxon>Alphaproteobacteria</taxon>
        <taxon>Sphingomonadales</taxon>
        <taxon>Erythrobacteraceae</taxon>
        <taxon>Alteraurantiacibacter</taxon>
    </lineage>
</organism>
<sequence>MVDRNLTQAIDHGDEFIADVGFEPAFTLTLQHDVAERIAGPSGTRLFRKINGGTIAGRIEGTVYGNGGGDFSLLRPDGVAEINTHALLQTAAGEWFYLFNMGYARPDGYHRITAWVDTDVRGNLEWTAGLFFIGTGETAADGRSTTIRYYEVT</sequence>
<dbReference type="RefSeq" id="WP_160770139.1">
    <property type="nucleotide sequence ID" value="NZ_WTYV01000001.1"/>
</dbReference>
<accession>A0A844YWS8</accession>
<gene>
    <name evidence="1" type="ORF">GRI99_00930</name>
</gene>
<evidence type="ECO:0000313" key="2">
    <source>
        <dbReference type="Proteomes" id="UP000466966"/>
    </source>
</evidence>
<dbReference type="EMBL" id="WTYV01000001">
    <property type="protein sequence ID" value="MXO70193.1"/>
    <property type="molecule type" value="Genomic_DNA"/>
</dbReference>
<dbReference type="AlphaFoldDB" id="A0A844YWS8"/>
<proteinExistence type="predicted"/>
<dbReference type="Pfam" id="PF11578">
    <property type="entry name" value="DUF3237"/>
    <property type="match status" value="1"/>
</dbReference>
<protein>
    <submittedName>
        <fullName evidence="1">DUF3237 family protein</fullName>
    </submittedName>
</protein>
<evidence type="ECO:0000313" key="1">
    <source>
        <dbReference type="EMBL" id="MXO70193.1"/>
    </source>
</evidence>
<reference evidence="1 2" key="1">
    <citation type="submission" date="2019-12" db="EMBL/GenBank/DDBJ databases">
        <title>Genomic-based taxomic classification of the family Erythrobacteraceae.</title>
        <authorList>
            <person name="Xu L."/>
        </authorList>
    </citation>
    <scope>NUCLEOTIDE SEQUENCE [LARGE SCALE GENOMIC DNA]</scope>
    <source>
        <strain evidence="1 2">M0322</strain>
    </source>
</reference>
<dbReference type="Proteomes" id="UP000466966">
    <property type="component" value="Unassembled WGS sequence"/>
</dbReference>
<dbReference type="Gene3D" id="2.40.160.20">
    <property type="match status" value="1"/>
</dbReference>
<name>A0A844YWS8_9SPHN</name>